<comment type="function">
    <text evidence="4">Required for both de novo synthesis of the corrin ring for the assimilation of exogenous corrinoids. Participates in the adenosylation of a variety of incomplete and complete corrinoids.</text>
</comment>
<dbReference type="InterPro" id="IPR027417">
    <property type="entry name" value="P-loop_NTPase"/>
</dbReference>
<comment type="catalytic activity">
    <reaction evidence="9">
        <text>2 cob(II)alamin + reduced [electron-transfer flavoprotein] + 2 ATP = 2 adenosylcob(III)alamin + 2 triphosphate + oxidized [electron-transfer flavoprotein] + 3 H(+)</text>
        <dbReference type="Rhea" id="RHEA:28671"/>
        <dbReference type="Rhea" id="RHEA-COMP:10685"/>
        <dbReference type="Rhea" id="RHEA-COMP:10686"/>
        <dbReference type="ChEBI" id="CHEBI:15378"/>
        <dbReference type="ChEBI" id="CHEBI:16304"/>
        <dbReference type="ChEBI" id="CHEBI:18036"/>
        <dbReference type="ChEBI" id="CHEBI:18408"/>
        <dbReference type="ChEBI" id="CHEBI:30616"/>
        <dbReference type="ChEBI" id="CHEBI:57692"/>
        <dbReference type="ChEBI" id="CHEBI:58307"/>
        <dbReference type="EC" id="2.5.1.17"/>
    </reaction>
</comment>
<evidence type="ECO:0000256" key="6">
    <source>
        <dbReference type="ARBA" id="ARBA00033334"/>
    </source>
</evidence>
<dbReference type="SUPFAM" id="SSF52540">
    <property type="entry name" value="P-loop containing nucleoside triphosphate hydrolases"/>
    <property type="match status" value="1"/>
</dbReference>
<comment type="pathway">
    <text evidence="1">Cofactor biosynthesis; adenosylcobalamin biosynthesis; adenosylcobalamin from cob(II)yrinate a,c-diamide: step 2/7.</text>
</comment>
<protein>
    <recommendedName>
        <fullName evidence="3">corrinoid adenosyltransferase</fullName>
        <ecNumber evidence="3">2.5.1.17</ecNumber>
    </recommendedName>
    <alternativeName>
        <fullName evidence="5">Cob(II)alamin adenosyltransferase</fullName>
    </alternativeName>
    <alternativeName>
        <fullName evidence="7">Cob(II)yrinic acid a,c-diamide adenosyltransferase</fullName>
    </alternativeName>
    <alternativeName>
        <fullName evidence="6">Cobinamide/cobalamin adenosyltransferase</fullName>
    </alternativeName>
</protein>
<evidence type="ECO:0000256" key="1">
    <source>
        <dbReference type="ARBA" id="ARBA00005121"/>
    </source>
</evidence>
<dbReference type="HOGENOM" id="CLU_088595_2_0_7"/>
<dbReference type="PANTHER" id="PTHR46638:SF1">
    <property type="entry name" value="CORRINOID ADENOSYLTRANSFERASE"/>
    <property type="match status" value="1"/>
</dbReference>
<keyword evidence="11" id="KW-1185">Reference proteome</keyword>
<dbReference type="GO" id="GO:0005524">
    <property type="term" value="F:ATP binding"/>
    <property type="evidence" value="ECO:0007669"/>
    <property type="project" value="InterPro"/>
</dbReference>
<gene>
    <name evidence="10" type="ordered locus">Desti_0896</name>
</gene>
<proteinExistence type="inferred from homology"/>
<dbReference type="GO" id="GO:0009236">
    <property type="term" value="P:cobalamin biosynthetic process"/>
    <property type="evidence" value="ECO:0007669"/>
    <property type="project" value="UniProtKB-UniPathway"/>
</dbReference>
<sequence length="175" mass="19457">MCKKGRIRVLTGEGKGKTTSALGIALQFAGVDKKVYMVQFIKRPDSSGEHFAVQALGSWLTLKPVGTRGFILKRKPAPEEKLEARLALDNCREAMLSGEYGLVILDEANVAVHKELLELEVLLDFIKSKPEEVELVITGRYAHEDVISLADQVLEMRKCKHHYETGHPAARGVDF</sequence>
<dbReference type="EMBL" id="CP003360">
    <property type="protein sequence ID" value="AFM23615.1"/>
    <property type="molecule type" value="Genomic_DNA"/>
</dbReference>
<name>I4C224_DESTA</name>
<dbReference type="Proteomes" id="UP000006055">
    <property type="component" value="Chromosome"/>
</dbReference>
<dbReference type="eggNOG" id="COG2109">
    <property type="taxonomic scope" value="Bacteria"/>
</dbReference>
<dbReference type="AlphaFoldDB" id="I4C224"/>
<evidence type="ECO:0000313" key="11">
    <source>
        <dbReference type="Proteomes" id="UP000006055"/>
    </source>
</evidence>
<dbReference type="RefSeq" id="WP_014808771.1">
    <property type="nucleotide sequence ID" value="NC_018025.1"/>
</dbReference>
<evidence type="ECO:0000313" key="10">
    <source>
        <dbReference type="EMBL" id="AFM23615.1"/>
    </source>
</evidence>
<accession>I4C224</accession>
<comment type="similarity">
    <text evidence="2">Belongs to the Cob(I)alamin adenosyltransferase family.</text>
</comment>
<dbReference type="InterPro" id="IPR003724">
    <property type="entry name" value="CblAdoTrfase_CobA"/>
</dbReference>
<comment type="catalytic activity">
    <reaction evidence="8">
        <text>2 cob(II)yrinate a,c diamide + reduced [electron-transfer flavoprotein] + 2 ATP = 2 adenosylcob(III)yrinate a,c-diamide + 2 triphosphate + oxidized [electron-transfer flavoprotein] + 3 H(+)</text>
        <dbReference type="Rhea" id="RHEA:11528"/>
        <dbReference type="Rhea" id="RHEA-COMP:10685"/>
        <dbReference type="Rhea" id="RHEA-COMP:10686"/>
        <dbReference type="ChEBI" id="CHEBI:15378"/>
        <dbReference type="ChEBI" id="CHEBI:18036"/>
        <dbReference type="ChEBI" id="CHEBI:30616"/>
        <dbReference type="ChEBI" id="CHEBI:57692"/>
        <dbReference type="ChEBI" id="CHEBI:58307"/>
        <dbReference type="ChEBI" id="CHEBI:58503"/>
        <dbReference type="ChEBI" id="CHEBI:58537"/>
        <dbReference type="EC" id="2.5.1.17"/>
    </reaction>
</comment>
<dbReference type="GO" id="GO:0008817">
    <property type="term" value="F:corrinoid adenosyltransferase activity"/>
    <property type="evidence" value="ECO:0007669"/>
    <property type="project" value="UniProtKB-EC"/>
</dbReference>
<dbReference type="PANTHER" id="PTHR46638">
    <property type="entry name" value="CORRINOID ADENOSYLTRANSFERASE"/>
    <property type="match status" value="1"/>
</dbReference>
<dbReference type="Pfam" id="PF02572">
    <property type="entry name" value="CobA_CobO_BtuR"/>
    <property type="match status" value="1"/>
</dbReference>
<evidence type="ECO:0000256" key="4">
    <source>
        <dbReference type="ARBA" id="ARBA00024929"/>
    </source>
</evidence>
<dbReference type="Gene3D" id="3.40.50.300">
    <property type="entry name" value="P-loop containing nucleotide triphosphate hydrolases"/>
    <property type="match status" value="1"/>
</dbReference>
<dbReference type="PIRSF" id="PIRSF015617">
    <property type="entry name" value="Adensltrnsf_CobA"/>
    <property type="match status" value="1"/>
</dbReference>
<dbReference type="EC" id="2.5.1.17" evidence="3"/>
<reference evidence="11" key="1">
    <citation type="submission" date="2012-06" db="EMBL/GenBank/DDBJ databases">
        <title>Complete sequence of chromosome of Desulfomonile tiedjei DSM 6799.</title>
        <authorList>
            <person name="Lucas S."/>
            <person name="Copeland A."/>
            <person name="Lapidus A."/>
            <person name="Glavina del Rio T."/>
            <person name="Dalin E."/>
            <person name="Tice H."/>
            <person name="Bruce D."/>
            <person name="Goodwin L."/>
            <person name="Pitluck S."/>
            <person name="Peters L."/>
            <person name="Ovchinnikova G."/>
            <person name="Zeytun A."/>
            <person name="Lu M."/>
            <person name="Kyrpides N."/>
            <person name="Mavromatis K."/>
            <person name="Ivanova N."/>
            <person name="Brettin T."/>
            <person name="Detter J.C."/>
            <person name="Han C."/>
            <person name="Larimer F."/>
            <person name="Land M."/>
            <person name="Hauser L."/>
            <person name="Markowitz V."/>
            <person name="Cheng J.-F."/>
            <person name="Hugenholtz P."/>
            <person name="Woyke T."/>
            <person name="Wu D."/>
            <person name="Spring S."/>
            <person name="Schroeder M."/>
            <person name="Brambilla E."/>
            <person name="Klenk H.-P."/>
            <person name="Eisen J.A."/>
        </authorList>
    </citation>
    <scope>NUCLEOTIDE SEQUENCE [LARGE SCALE GENOMIC DNA]</scope>
    <source>
        <strain evidence="11">ATCC 49306 / DSM 6799 / DCB-1</strain>
    </source>
</reference>
<evidence type="ECO:0000256" key="9">
    <source>
        <dbReference type="ARBA" id="ARBA00048692"/>
    </source>
</evidence>
<dbReference type="OrthoDB" id="9810309at2"/>
<evidence type="ECO:0000256" key="7">
    <source>
        <dbReference type="ARBA" id="ARBA00033354"/>
    </source>
</evidence>
<evidence type="ECO:0000256" key="8">
    <source>
        <dbReference type="ARBA" id="ARBA00048555"/>
    </source>
</evidence>
<evidence type="ECO:0000256" key="5">
    <source>
        <dbReference type="ARBA" id="ARBA00031529"/>
    </source>
</evidence>
<evidence type="ECO:0000256" key="3">
    <source>
        <dbReference type="ARBA" id="ARBA00012454"/>
    </source>
</evidence>
<dbReference type="KEGG" id="dti:Desti_0896"/>
<dbReference type="UniPathway" id="UPA00148">
    <property type="reaction ID" value="UER00233"/>
</dbReference>
<dbReference type="STRING" id="706587.Desti_0896"/>
<keyword evidence="10" id="KW-0808">Transferase</keyword>
<evidence type="ECO:0000256" key="2">
    <source>
        <dbReference type="ARBA" id="ARBA00007487"/>
    </source>
</evidence>
<organism evidence="10 11">
    <name type="scientific">Desulfomonile tiedjei (strain ATCC 49306 / DSM 6799 / DCB-1)</name>
    <dbReference type="NCBI Taxonomy" id="706587"/>
    <lineage>
        <taxon>Bacteria</taxon>
        <taxon>Pseudomonadati</taxon>
        <taxon>Thermodesulfobacteriota</taxon>
        <taxon>Desulfomonilia</taxon>
        <taxon>Desulfomonilales</taxon>
        <taxon>Desulfomonilaceae</taxon>
        <taxon>Desulfomonile</taxon>
    </lineage>
</organism>